<dbReference type="AlphaFoldDB" id="A0A9J6ZSW7"/>
<dbReference type="InterPro" id="IPR005467">
    <property type="entry name" value="His_kinase_dom"/>
</dbReference>
<dbReference type="PANTHER" id="PTHR43711:SF31">
    <property type="entry name" value="HISTIDINE KINASE"/>
    <property type="match status" value="1"/>
</dbReference>
<dbReference type="Pfam" id="PF02518">
    <property type="entry name" value="HATPase_c"/>
    <property type="match status" value="1"/>
</dbReference>
<evidence type="ECO:0000256" key="1">
    <source>
        <dbReference type="ARBA" id="ARBA00000085"/>
    </source>
</evidence>
<evidence type="ECO:0000256" key="7">
    <source>
        <dbReference type="SAM" id="Phobius"/>
    </source>
</evidence>
<reference evidence="10" key="1">
    <citation type="submission" date="2022-05" db="EMBL/GenBank/DDBJ databases">
        <authorList>
            <person name="Sun X."/>
        </authorList>
    </citation>
    <scope>NUCLEOTIDE SEQUENCE</scope>
    <source>
        <strain evidence="10">Ai-910</strain>
    </source>
</reference>
<feature type="domain" description="Histidine kinase" evidence="8">
    <location>
        <begin position="362"/>
        <end position="582"/>
    </location>
</feature>
<feature type="transmembrane region" description="Helical" evidence="7">
    <location>
        <begin position="42"/>
        <end position="63"/>
    </location>
</feature>
<name>A0A9J6ZSW7_9BACT</name>
<dbReference type="InterPro" id="IPR004358">
    <property type="entry name" value="Sig_transdc_His_kin-like_C"/>
</dbReference>
<dbReference type="InterPro" id="IPR000014">
    <property type="entry name" value="PAS"/>
</dbReference>
<keyword evidence="11" id="KW-1185">Reference proteome</keyword>
<evidence type="ECO:0000313" key="11">
    <source>
        <dbReference type="Proteomes" id="UP001056426"/>
    </source>
</evidence>
<dbReference type="SUPFAM" id="SSF55874">
    <property type="entry name" value="ATPase domain of HSP90 chaperone/DNA topoisomerase II/histidine kinase"/>
    <property type="match status" value="1"/>
</dbReference>
<dbReference type="InterPro" id="IPR036890">
    <property type="entry name" value="HATPase_C_sf"/>
</dbReference>
<keyword evidence="7" id="KW-0812">Transmembrane</keyword>
<dbReference type="Proteomes" id="UP001056426">
    <property type="component" value="Chromosome"/>
</dbReference>
<evidence type="ECO:0000256" key="4">
    <source>
        <dbReference type="ARBA" id="ARBA00022679"/>
    </source>
</evidence>
<dbReference type="InterPro" id="IPR003661">
    <property type="entry name" value="HisK_dim/P_dom"/>
</dbReference>
<dbReference type="PRINTS" id="PR00344">
    <property type="entry name" value="BCTRLSENSOR"/>
</dbReference>
<reference evidence="10" key="2">
    <citation type="submission" date="2022-06" db="EMBL/GenBank/DDBJ databases">
        <title>Xiashengella guii gen. nov. sp. nov., a bacterium isolated form anaerobic digestion tank.</title>
        <authorList>
            <person name="Huang H."/>
        </authorList>
    </citation>
    <scope>NUCLEOTIDE SEQUENCE</scope>
    <source>
        <strain evidence="10">Ai-910</strain>
    </source>
</reference>
<keyword evidence="3" id="KW-0597">Phosphoprotein</keyword>
<accession>A0A9J6ZSW7</accession>
<dbReference type="GO" id="GO:0005524">
    <property type="term" value="F:ATP binding"/>
    <property type="evidence" value="ECO:0007669"/>
    <property type="project" value="UniProtKB-KW"/>
</dbReference>
<dbReference type="RefSeq" id="WP_250725285.1">
    <property type="nucleotide sequence ID" value="NZ_CP098400.1"/>
</dbReference>
<dbReference type="GO" id="GO:0000155">
    <property type="term" value="F:phosphorelay sensor kinase activity"/>
    <property type="evidence" value="ECO:0007669"/>
    <property type="project" value="InterPro"/>
</dbReference>
<protein>
    <recommendedName>
        <fullName evidence="2">histidine kinase</fullName>
        <ecNumber evidence="2">2.7.13.3</ecNumber>
    </recommendedName>
</protein>
<feature type="domain" description="PAS" evidence="9">
    <location>
        <begin position="221"/>
        <end position="266"/>
    </location>
</feature>
<gene>
    <name evidence="10" type="ORF">M9189_05640</name>
</gene>
<evidence type="ECO:0000256" key="5">
    <source>
        <dbReference type="ARBA" id="ARBA00022777"/>
    </source>
</evidence>
<evidence type="ECO:0000259" key="9">
    <source>
        <dbReference type="PROSITE" id="PS50112"/>
    </source>
</evidence>
<dbReference type="KEGG" id="alkq:M9189_05640"/>
<organism evidence="10 11">
    <name type="scientific">Xiashengella succiniciproducens</name>
    <dbReference type="NCBI Taxonomy" id="2949635"/>
    <lineage>
        <taxon>Bacteria</taxon>
        <taxon>Pseudomonadati</taxon>
        <taxon>Bacteroidota</taxon>
        <taxon>Bacteroidia</taxon>
        <taxon>Marinilabiliales</taxon>
        <taxon>Marinilabiliaceae</taxon>
        <taxon>Xiashengella</taxon>
    </lineage>
</organism>
<dbReference type="SMART" id="SM00091">
    <property type="entry name" value="PAS"/>
    <property type="match status" value="2"/>
</dbReference>
<keyword evidence="10" id="KW-0547">Nucleotide-binding</keyword>
<keyword evidence="5" id="KW-0418">Kinase</keyword>
<dbReference type="Pfam" id="PF00512">
    <property type="entry name" value="HisKA"/>
    <property type="match status" value="1"/>
</dbReference>
<keyword evidence="7" id="KW-0472">Membrane</keyword>
<dbReference type="NCBIfam" id="TIGR00229">
    <property type="entry name" value="sensory_box"/>
    <property type="match status" value="1"/>
</dbReference>
<dbReference type="PROSITE" id="PS50112">
    <property type="entry name" value="PAS"/>
    <property type="match status" value="1"/>
</dbReference>
<dbReference type="SMART" id="SM00387">
    <property type="entry name" value="HATPase_c"/>
    <property type="match status" value="1"/>
</dbReference>
<dbReference type="Gene3D" id="3.30.565.10">
    <property type="entry name" value="Histidine kinase-like ATPase, C-terminal domain"/>
    <property type="match status" value="1"/>
</dbReference>
<evidence type="ECO:0000256" key="6">
    <source>
        <dbReference type="ARBA" id="ARBA00023012"/>
    </source>
</evidence>
<dbReference type="SMART" id="SM00388">
    <property type="entry name" value="HisKA"/>
    <property type="match status" value="1"/>
</dbReference>
<evidence type="ECO:0000259" key="8">
    <source>
        <dbReference type="PROSITE" id="PS50109"/>
    </source>
</evidence>
<evidence type="ECO:0000256" key="3">
    <source>
        <dbReference type="ARBA" id="ARBA00022553"/>
    </source>
</evidence>
<evidence type="ECO:0000313" key="10">
    <source>
        <dbReference type="EMBL" id="URW80831.1"/>
    </source>
</evidence>
<dbReference type="PROSITE" id="PS50109">
    <property type="entry name" value="HIS_KIN"/>
    <property type="match status" value="1"/>
</dbReference>
<dbReference type="InterPro" id="IPR036097">
    <property type="entry name" value="HisK_dim/P_sf"/>
</dbReference>
<dbReference type="PANTHER" id="PTHR43711">
    <property type="entry name" value="TWO-COMPONENT HISTIDINE KINASE"/>
    <property type="match status" value="1"/>
</dbReference>
<comment type="catalytic activity">
    <reaction evidence="1">
        <text>ATP + protein L-histidine = ADP + protein N-phospho-L-histidine.</text>
        <dbReference type="EC" id="2.7.13.3"/>
    </reaction>
</comment>
<dbReference type="CDD" id="cd00130">
    <property type="entry name" value="PAS"/>
    <property type="match status" value="1"/>
</dbReference>
<dbReference type="CDD" id="cd00082">
    <property type="entry name" value="HisKA"/>
    <property type="match status" value="1"/>
</dbReference>
<proteinExistence type="predicted"/>
<feature type="transmembrane region" description="Helical" evidence="7">
    <location>
        <begin position="6"/>
        <end position="30"/>
    </location>
</feature>
<keyword evidence="7" id="KW-1133">Transmembrane helix</keyword>
<dbReference type="SUPFAM" id="SSF47384">
    <property type="entry name" value="Homodimeric domain of signal transducing histidine kinase"/>
    <property type="match status" value="1"/>
</dbReference>
<dbReference type="Pfam" id="PF13188">
    <property type="entry name" value="PAS_8"/>
    <property type="match status" value="1"/>
</dbReference>
<keyword evidence="10" id="KW-0067">ATP-binding</keyword>
<dbReference type="Gene3D" id="1.10.287.130">
    <property type="match status" value="1"/>
</dbReference>
<sequence length="729" mass="82752">MNGILAYYITLISSSSVSAIHGFIPTLLAAEEDFINIGRLKAAGFLLLLVIGAGIVLFVYTTLRKNMNRSRELRKKAGRTTFFERKVTADKEITTDKIENSQYRIFDHYPTPTAVCLPNGMICYVNSGFAKAFGSVKANMENLLVLNILPSELAASLDPIFRDKSMDEFESPSVFYTSATGTSYKVRVTRSRPGDPDCVMYLTLHSIHGSELRSITDPESGRDVLIQILDRAPYPVFIEGMDGRILDVNSAACTLQGMKRDELIGKVIDELSPVNFKREISNQKVAIDDSHRNIDFMSIIYDRKGHPVPVRIYVSGINYFGSSALVFVIVDLTKTIERNKELDEYKIKAEESDRLKSSFLANLSHEVRTPMNSIMGFSELLAEPGVSDKERKEFIKLIRRSGKELLTQINNIIDFSKIEAGLIQLKSDICNFEPLFHQLHEFWLEECPNQDDIKLFFELPQNIIRNGIATDRVRLKQILKVLLANSIKFTKKGVIEIGVRMKAPQLYEFYVRDTGIGIPENKHREIFEQFRQVDDSNEREFSGMGVGLSIASRLIQFLGGHQWVVSEPGKGSEFRFVLPDLLHPQGSPFMQVSSGPLSMINKLMVVSPTEEIYTELSQNSRPINFQVMWAQNTEEMKAMLLSNKVRFMLLALDQLPLWQELLPKIREVSRDLKLIGITKNLDTQRREKLMSMGLNEVIRTAVNIPIILNIMERRDLGSMNILSTTFHKN</sequence>
<dbReference type="EMBL" id="CP098400">
    <property type="protein sequence ID" value="URW80831.1"/>
    <property type="molecule type" value="Genomic_DNA"/>
</dbReference>
<dbReference type="InterPro" id="IPR035965">
    <property type="entry name" value="PAS-like_dom_sf"/>
</dbReference>
<keyword evidence="6" id="KW-0902">Two-component regulatory system</keyword>
<keyword evidence="4" id="KW-0808">Transferase</keyword>
<dbReference type="SUPFAM" id="SSF55785">
    <property type="entry name" value="PYP-like sensor domain (PAS domain)"/>
    <property type="match status" value="1"/>
</dbReference>
<dbReference type="Gene3D" id="3.30.450.20">
    <property type="entry name" value="PAS domain"/>
    <property type="match status" value="1"/>
</dbReference>
<dbReference type="InterPro" id="IPR003594">
    <property type="entry name" value="HATPase_dom"/>
</dbReference>
<evidence type="ECO:0000256" key="2">
    <source>
        <dbReference type="ARBA" id="ARBA00012438"/>
    </source>
</evidence>
<dbReference type="EC" id="2.7.13.3" evidence="2"/>
<dbReference type="Pfam" id="PF13426">
    <property type="entry name" value="PAS_9"/>
    <property type="match status" value="1"/>
</dbReference>
<dbReference type="InterPro" id="IPR050736">
    <property type="entry name" value="Sensor_HK_Regulatory"/>
</dbReference>